<evidence type="ECO:0008006" key="4">
    <source>
        <dbReference type="Google" id="ProtNLM"/>
    </source>
</evidence>
<gene>
    <name evidence="2" type="ORF">PSI23_20565</name>
</gene>
<comment type="caution">
    <text evidence="2">The sequence shown here is derived from an EMBL/GenBank/DDBJ whole genome shotgun (WGS) entry which is preliminary data.</text>
</comment>
<feature type="region of interest" description="Disordered" evidence="1">
    <location>
        <begin position="1"/>
        <end position="105"/>
    </location>
</feature>
<protein>
    <recommendedName>
        <fullName evidence="4">DNA primase</fullName>
    </recommendedName>
</protein>
<feature type="compositionally biased region" description="Acidic residues" evidence="1">
    <location>
        <begin position="38"/>
        <end position="59"/>
    </location>
</feature>
<keyword evidence="3" id="KW-1185">Reference proteome</keyword>
<dbReference type="Proteomes" id="UP001217178">
    <property type="component" value="Unassembled WGS sequence"/>
</dbReference>
<feature type="compositionally biased region" description="Acidic residues" evidence="1">
    <location>
        <begin position="74"/>
        <end position="96"/>
    </location>
</feature>
<dbReference type="EMBL" id="JAQRFI010000109">
    <property type="protein sequence ID" value="MDC9591607.1"/>
    <property type="molecule type" value="Genomic_DNA"/>
</dbReference>
<organism evidence="2 3">
    <name type="scientific">Xenorhabdus yunnanensis</name>
    <dbReference type="NCBI Taxonomy" id="3025878"/>
    <lineage>
        <taxon>Bacteria</taxon>
        <taxon>Pseudomonadati</taxon>
        <taxon>Pseudomonadota</taxon>
        <taxon>Gammaproteobacteria</taxon>
        <taxon>Enterobacterales</taxon>
        <taxon>Morganellaceae</taxon>
        <taxon>Xenorhabdus</taxon>
    </lineage>
</organism>
<proteinExistence type="predicted"/>
<evidence type="ECO:0000313" key="2">
    <source>
        <dbReference type="EMBL" id="MDC9591607.1"/>
    </source>
</evidence>
<sequence length="200" mass="22453">MSMTRFAHLIPSFGMKSKMSEEDDEKARKAKSRRAEEDEREEDAEDDDEREDTEEQDEEKEGKKGKKAKKAKSEDDDDDDPDAEGDEEDANADENEDVKKGQRAERKRCAQIFGSKYAAGRPDMAAHLAFNTRMSASEAINTMKVMGVIQPAMTRVTLDSRMRTEQQVRLGPDAQQPARGSVSALAQQMTRLYDANKGAK</sequence>
<evidence type="ECO:0000256" key="1">
    <source>
        <dbReference type="SAM" id="MobiDB-lite"/>
    </source>
</evidence>
<dbReference type="RefSeq" id="WP_273556820.1">
    <property type="nucleotide sequence ID" value="NZ_JAQRFI010000109.1"/>
</dbReference>
<reference evidence="2 3" key="1">
    <citation type="submission" date="2023-02" db="EMBL/GenBank/DDBJ databases">
        <title>Entomopathogenic bacteria.</title>
        <authorList>
            <person name="Machado R.A."/>
        </authorList>
    </citation>
    <scope>NUCLEOTIDE SEQUENCE [LARGE SCALE GENOMIC DNA]</scope>
    <source>
        <strain evidence="2 3">XENO-10</strain>
    </source>
</reference>
<name>A0ABT5LKH4_9GAMM</name>
<evidence type="ECO:0000313" key="3">
    <source>
        <dbReference type="Proteomes" id="UP001217178"/>
    </source>
</evidence>
<accession>A0ABT5LKH4</accession>